<dbReference type="Gene3D" id="1.20.120.1080">
    <property type="match status" value="1"/>
</dbReference>
<dbReference type="EMBL" id="VVIM01000011">
    <property type="protein sequence ID" value="KAB0791633.1"/>
    <property type="molecule type" value="Genomic_DNA"/>
</dbReference>
<reference evidence="4" key="1">
    <citation type="journal article" date="2016" name="Sci. Rep.">
        <title>Molecular characterization of firefly nuptial gifts: a multi-omics approach sheds light on postcopulatory sexual selection.</title>
        <authorList>
            <person name="Al-Wathiqui N."/>
            <person name="Fallon T.R."/>
            <person name="South A."/>
            <person name="Weng J.K."/>
            <person name="Lewis S.M."/>
        </authorList>
    </citation>
    <scope>NUCLEOTIDE SEQUENCE</scope>
</reference>
<accession>A0A1Y1N504</accession>
<keyword evidence="6" id="KW-1185">Reference proteome</keyword>
<dbReference type="PROSITE" id="PS50882">
    <property type="entry name" value="YTH"/>
    <property type="match status" value="1"/>
</dbReference>
<dbReference type="EMBL" id="GEZM01015956">
    <property type="protein sequence ID" value="JAV91406.1"/>
    <property type="molecule type" value="Transcribed_RNA"/>
</dbReference>
<name>A0A1Y1N504_PHOPY</name>
<reference evidence="5" key="3">
    <citation type="submission" date="2019-08" db="EMBL/GenBank/DDBJ databases">
        <authorList>
            <consortium name="Photinus pyralis genome working group"/>
            <person name="Fallon T.R."/>
            <person name="Sander Lower S.E."/>
            <person name="Weng J.-K."/>
        </authorList>
    </citation>
    <scope>NUCLEOTIDE SEQUENCE</scope>
    <source>
        <strain evidence="5">1611_PpyrPB1</strain>
        <tissue evidence="5">Whole body</tissue>
    </source>
</reference>
<dbReference type="GO" id="GO:0003723">
    <property type="term" value="F:RNA binding"/>
    <property type="evidence" value="ECO:0007669"/>
    <property type="project" value="InterPro"/>
</dbReference>
<dbReference type="Gene3D" id="3.40.50.300">
    <property type="entry name" value="P-loop containing nucleotide triphosphate hydrolases"/>
    <property type="match status" value="2"/>
</dbReference>
<gene>
    <name evidence="5" type="ORF">PPYR_03433</name>
</gene>
<organism evidence="4">
    <name type="scientific">Photinus pyralis</name>
    <name type="common">Common eastern firefly</name>
    <name type="synonym">Lampyris pyralis</name>
    <dbReference type="NCBI Taxonomy" id="7054"/>
    <lineage>
        <taxon>Eukaryota</taxon>
        <taxon>Metazoa</taxon>
        <taxon>Ecdysozoa</taxon>
        <taxon>Arthropoda</taxon>
        <taxon>Hexapoda</taxon>
        <taxon>Insecta</taxon>
        <taxon>Pterygota</taxon>
        <taxon>Neoptera</taxon>
        <taxon>Endopterygota</taxon>
        <taxon>Coleoptera</taxon>
        <taxon>Polyphaga</taxon>
        <taxon>Elateriformia</taxon>
        <taxon>Elateroidea</taxon>
        <taxon>Lampyridae</taxon>
        <taxon>Lampyrinae</taxon>
        <taxon>Photinus</taxon>
    </lineage>
</organism>
<sequence length="913" mass="103996">MELNLDISTYTKFENLDASIEQCDQVETPPETENLSGSFTSLRLDGQVQVLPPVRNINEQQYRHLLPTWSKRDEFLTTVSQHSTTAVISEPGSDRSTQFPQYILEQMRAERRPCKIIFSQPHRLVAFALAERVSMERGEALGNTVGYQMPLESSYGLSVALTYCTNAILMKTLMNRHPDYFLQVTHIFVDDIQDEDKFLLRCLKSLHHHHGSLKIVLMGYKSHVERAQFFFDDIGEVHVPGRQGGLKPLYLAEILKEISLPFGCDDHYDPGQINYELIAKLIDLIFHGNRGTTLVILPSYEEIVACRESLIKMITFDLNHLQFVTLHSNMSIHEYQNARKSIRDMFQVILAESFVESGCVALDIVYVIDCGREVRRVYNNATRTTDFNCGWITREQSNQRAAIGNNQLCFHLCAEECLDLAAEYDGPPLHEICLQASNLQCEFYNVSEYFAFTFRNAVPDLIRLGAMNKRGKITPLGRMLAQFPCEPRLAKMLCYGVVLKCLDPVLSIVAFLFYKNPFQDQALEREGLDVVLGMAGNHLSDHLVLLRMFQQWQNRKAKHTTCNSNNFVNWHIVEVVHQFRTQFLSQLRGLGFVTTYGDNAIKEVNVNSSNWALIKTALAAGYTGRIMTSEQEIKYGKYSALTANAVSNLGRQVCVIYEKLDNNKVDVASVVTPITVALVDHSVRMKPLTASRSCDDVLHAFSNIIHFSYLFREVIAKKICSPFLKLNNFEARILQYGCKIISDEEVEVFGNGPSCVGTVPKSFSNLIPKSAVQLVMAPPFRATEERASVYFVIKPPSLEVIPRTATSSNWRFAPKTEKRMFPHFRNGRDVILFFTADKFDYFQGIAQLTETNNGDVTQPCRILWLSSVRVSFDLIKQQKIRNSFNDHKLVCNAEDGDEVEFWCAQKFRALFYN</sequence>
<dbReference type="SMART" id="SM00847">
    <property type="entry name" value="HA2"/>
    <property type="match status" value="1"/>
</dbReference>
<dbReference type="Pfam" id="PF04408">
    <property type="entry name" value="WHD_HA2"/>
    <property type="match status" value="1"/>
</dbReference>
<dbReference type="InParanoid" id="A0A1Y1N504"/>
<evidence type="ECO:0000313" key="6">
    <source>
        <dbReference type="Proteomes" id="UP000327044"/>
    </source>
</evidence>
<keyword evidence="1" id="KW-0547">Nucleotide-binding</keyword>
<reference evidence="5 6" key="2">
    <citation type="journal article" date="2018" name="Elife">
        <title>Firefly genomes illuminate parallel origins of bioluminescence in beetles.</title>
        <authorList>
            <person name="Fallon T.R."/>
            <person name="Lower S.E."/>
            <person name="Chang C.H."/>
            <person name="Bessho-Uehara M."/>
            <person name="Martin G.J."/>
            <person name="Bewick A.J."/>
            <person name="Behringer M."/>
            <person name="Debat H.J."/>
            <person name="Wong I."/>
            <person name="Day J.C."/>
            <person name="Suvorov A."/>
            <person name="Silva C.J."/>
            <person name="Stanger-Hall K.F."/>
            <person name="Hall D.W."/>
            <person name="Schmitz R.J."/>
            <person name="Nelson D.R."/>
            <person name="Lewis S.M."/>
            <person name="Shigenobu S."/>
            <person name="Bybee S.M."/>
            <person name="Larracuente A.M."/>
            <person name="Oba Y."/>
            <person name="Weng J.K."/>
        </authorList>
    </citation>
    <scope>NUCLEOTIDE SEQUENCE [LARGE SCALE GENOMIC DNA]</scope>
    <source>
        <strain evidence="5">1611_PpyrPB1</strain>
        <tissue evidence="5">Whole body</tissue>
    </source>
</reference>
<evidence type="ECO:0000256" key="1">
    <source>
        <dbReference type="ARBA" id="ARBA00022741"/>
    </source>
</evidence>
<dbReference type="InterPro" id="IPR007275">
    <property type="entry name" value="YTH_domain"/>
</dbReference>
<dbReference type="OrthoDB" id="6103986at2759"/>
<evidence type="ECO:0000259" key="3">
    <source>
        <dbReference type="PROSITE" id="PS50882"/>
    </source>
</evidence>
<dbReference type="PANTHER" id="PTHR18934:SF213">
    <property type="entry name" value="3'-5' RNA HELICASE YTHDC2"/>
    <property type="match status" value="1"/>
</dbReference>
<dbReference type="SUPFAM" id="SSF52540">
    <property type="entry name" value="P-loop containing nucleoside triphosphate hydrolases"/>
    <property type="match status" value="1"/>
</dbReference>
<evidence type="ECO:0000313" key="4">
    <source>
        <dbReference type="EMBL" id="JAV91406.1"/>
    </source>
</evidence>
<dbReference type="Pfam" id="PF21010">
    <property type="entry name" value="HA2_C"/>
    <property type="match status" value="1"/>
</dbReference>
<dbReference type="InterPro" id="IPR048333">
    <property type="entry name" value="HA2_WH"/>
</dbReference>
<dbReference type="PANTHER" id="PTHR18934">
    <property type="entry name" value="ATP-DEPENDENT RNA HELICASE"/>
    <property type="match status" value="1"/>
</dbReference>
<dbReference type="Proteomes" id="UP000327044">
    <property type="component" value="Unassembled WGS sequence"/>
</dbReference>
<dbReference type="AlphaFoldDB" id="A0A1Y1N504"/>
<dbReference type="Pfam" id="PF04146">
    <property type="entry name" value="YTH"/>
    <property type="match status" value="1"/>
</dbReference>
<keyword evidence="2" id="KW-0067">ATP-binding</keyword>
<evidence type="ECO:0000313" key="5">
    <source>
        <dbReference type="EMBL" id="KAB0791633.1"/>
    </source>
</evidence>
<dbReference type="Gene3D" id="3.10.590.10">
    <property type="entry name" value="ph1033 like domains"/>
    <property type="match status" value="1"/>
</dbReference>
<proteinExistence type="predicted"/>
<dbReference type="InterPro" id="IPR027417">
    <property type="entry name" value="P-loop_NTPase"/>
</dbReference>
<dbReference type="GO" id="GO:0005524">
    <property type="term" value="F:ATP binding"/>
    <property type="evidence" value="ECO:0007669"/>
    <property type="project" value="UniProtKB-KW"/>
</dbReference>
<evidence type="ECO:0000256" key="2">
    <source>
        <dbReference type="ARBA" id="ARBA00022840"/>
    </source>
</evidence>
<feature type="domain" description="YTH" evidence="3">
    <location>
        <begin position="788"/>
        <end position="911"/>
    </location>
</feature>
<dbReference type="InterPro" id="IPR007502">
    <property type="entry name" value="Helicase-assoc_dom"/>
</dbReference>
<protein>
    <recommendedName>
        <fullName evidence="3">YTH domain-containing protein</fullName>
    </recommendedName>
</protein>